<dbReference type="PANTHER" id="PTHR21496:SF23">
    <property type="entry name" value="3-PHENYLPROPIONATE_CINNAMIC ACID DIOXYGENASE FERREDOXIN SUBUNIT"/>
    <property type="match status" value="1"/>
</dbReference>
<feature type="domain" description="Rieske" evidence="5">
    <location>
        <begin position="4"/>
        <end position="102"/>
    </location>
</feature>
<reference evidence="7" key="1">
    <citation type="journal article" date="2019" name="Int. J. Syst. Evol. Microbiol.">
        <title>The Global Catalogue of Microorganisms (GCM) 10K type strain sequencing project: providing services to taxonomists for standard genome sequencing and annotation.</title>
        <authorList>
            <consortium name="The Broad Institute Genomics Platform"/>
            <consortium name="The Broad Institute Genome Sequencing Center for Infectious Disease"/>
            <person name="Wu L."/>
            <person name="Ma J."/>
        </authorList>
    </citation>
    <scope>NUCLEOTIDE SEQUENCE [LARGE SCALE GENOMIC DNA]</scope>
    <source>
        <strain evidence="7">JCM 18126</strain>
    </source>
</reference>
<dbReference type="CDD" id="cd03528">
    <property type="entry name" value="Rieske_RO_ferredoxin"/>
    <property type="match status" value="1"/>
</dbReference>
<dbReference type="NCBIfam" id="NF007422">
    <property type="entry name" value="PRK09965.1"/>
    <property type="match status" value="1"/>
</dbReference>
<dbReference type="PANTHER" id="PTHR21496">
    <property type="entry name" value="FERREDOXIN-RELATED"/>
    <property type="match status" value="1"/>
</dbReference>
<keyword evidence="1" id="KW-0001">2Fe-2S</keyword>
<sequence>MRTIDVCGEGELPPGEVAVVEDDFVGRIAVFNVSGELHAIEDRCSHQRAWLSEGYLEEEDCAVECPLHASSFDLRTGRPSTPPAIAPVRVFRAAVHDGVVRVELDEATG</sequence>
<accession>A0ABP9H789</accession>
<keyword evidence="4" id="KW-0411">Iron-sulfur</keyword>
<dbReference type="GO" id="GO:0051213">
    <property type="term" value="F:dioxygenase activity"/>
    <property type="evidence" value="ECO:0007669"/>
    <property type="project" value="UniProtKB-KW"/>
</dbReference>
<dbReference type="Gene3D" id="2.102.10.10">
    <property type="entry name" value="Rieske [2Fe-2S] iron-sulphur domain"/>
    <property type="match status" value="1"/>
</dbReference>
<gene>
    <name evidence="6" type="ORF">GCM10023225_02960</name>
</gene>
<dbReference type="SUPFAM" id="SSF50022">
    <property type="entry name" value="ISP domain"/>
    <property type="match status" value="1"/>
</dbReference>
<name>A0ABP9H789_9ACTN</name>
<keyword evidence="6" id="KW-0223">Dioxygenase</keyword>
<dbReference type="InterPro" id="IPR017941">
    <property type="entry name" value="Rieske_2Fe-2S"/>
</dbReference>
<proteinExistence type="predicted"/>
<dbReference type="EMBL" id="BAABIL010000026">
    <property type="protein sequence ID" value="GAA4962887.1"/>
    <property type="molecule type" value="Genomic_DNA"/>
</dbReference>
<dbReference type="Pfam" id="PF00355">
    <property type="entry name" value="Rieske"/>
    <property type="match status" value="1"/>
</dbReference>
<dbReference type="Proteomes" id="UP001501195">
    <property type="component" value="Unassembled WGS sequence"/>
</dbReference>
<comment type="caution">
    <text evidence="6">The sequence shown here is derived from an EMBL/GenBank/DDBJ whole genome shotgun (WGS) entry which is preliminary data.</text>
</comment>
<evidence type="ECO:0000256" key="3">
    <source>
        <dbReference type="ARBA" id="ARBA00023004"/>
    </source>
</evidence>
<keyword evidence="3" id="KW-0408">Iron</keyword>
<evidence type="ECO:0000256" key="1">
    <source>
        <dbReference type="ARBA" id="ARBA00022714"/>
    </source>
</evidence>
<dbReference type="PROSITE" id="PS51296">
    <property type="entry name" value="RIESKE"/>
    <property type="match status" value="1"/>
</dbReference>
<evidence type="ECO:0000259" key="5">
    <source>
        <dbReference type="PROSITE" id="PS51296"/>
    </source>
</evidence>
<keyword evidence="6" id="KW-0560">Oxidoreductase</keyword>
<evidence type="ECO:0000313" key="6">
    <source>
        <dbReference type="EMBL" id="GAA4962887.1"/>
    </source>
</evidence>
<keyword evidence="2" id="KW-0479">Metal-binding</keyword>
<evidence type="ECO:0000313" key="7">
    <source>
        <dbReference type="Proteomes" id="UP001501195"/>
    </source>
</evidence>
<protein>
    <submittedName>
        <fullName evidence="6">Bifunctional 3-phenylpropionate/cinnamic acid dioxygenase ferredoxin subunit</fullName>
    </submittedName>
</protein>
<dbReference type="InterPro" id="IPR036922">
    <property type="entry name" value="Rieske_2Fe-2S_sf"/>
</dbReference>
<keyword evidence="7" id="KW-1185">Reference proteome</keyword>
<organism evidence="6 7">
    <name type="scientific">Kineococcus glutinatus</name>
    <dbReference type="NCBI Taxonomy" id="1070872"/>
    <lineage>
        <taxon>Bacteria</taxon>
        <taxon>Bacillati</taxon>
        <taxon>Actinomycetota</taxon>
        <taxon>Actinomycetes</taxon>
        <taxon>Kineosporiales</taxon>
        <taxon>Kineosporiaceae</taxon>
        <taxon>Kineococcus</taxon>
    </lineage>
</organism>
<evidence type="ECO:0000256" key="4">
    <source>
        <dbReference type="ARBA" id="ARBA00023014"/>
    </source>
</evidence>
<evidence type="ECO:0000256" key="2">
    <source>
        <dbReference type="ARBA" id="ARBA00022723"/>
    </source>
</evidence>
<dbReference type="RefSeq" id="WP_345710535.1">
    <property type="nucleotide sequence ID" value="NZ_BAABIL010000026.1"/>
</dbReference>